<sequence length="263" mass="29262">MNQNPTEQDRHNLLGKIQDVLNSQLLSKSSVTSGPFMVSPLVGVSHGQSSEPTITEPSAIAFSMLETLPISSQANSLSTPMAAHFSRSLGLDPTYGQCITQFNPSHSKNSGFQALAYAVFKDENKFRDLKCNMSGVLSRNGQVYQQMYWCNMPKLLLALQTDEDFYPHDCPQLAANTLNRPVACFPFNFPPTLFLPLEPPSSPHADIFPIFLGQNSSGSWVLLEVPRTAPFQWPPICHLHQEVCKSLGIDTHLKDTWRSLTKR</sequence>
<reference evidence="1" key="1">
    <citation type="submission" date="2022-04" db="EMBL/GenBank/DDBJ databases">
        <title>Genome of the entomopathogenic fungus Entomophthora muscae.</title>
        <authorList>
            <person name="Elya C."/>
            <person name="Lovett B.R."/>
            <person name="Lee E."/>
            <person name="Macias A.M."/>
            <person name="Hajek A.E."/>
            <person name="De Bivort B.L."/>
            <person name="Kasson M.T."/>
            <person name="De Fine Licht H.H."/>
            <person name="Stajich J.E."/>
        </authorList>
    </citation>
    <scope>NUCLEOTIDE SEQUENCE</scope>
    <source>
        <strain evidence="1">Berkeley</strain>
    </source>
</reference>
<dbReference type="EMBL" id="QTSX02004981">
    <property type="protein sequence ID" value="KAJ9063054.1"/>
    <property type="molecule type" value="Genomic_DNA"/>
</dbReference>
<accession>A0ACC2SKY0</accession>
<organism evidence="1 2">
    <name type="scientific">Entomophthora muscae</name>
    <dbReference type="NCBI Taxonomy" id="34485"/>
    <lineage>
        <taxon>Eukaryota</taxon>
        <taxon>Fungi</taxon>
        <taxon>Fungi incertae sedis</taxon>
        <taxon>Zoopagomycota</taxon>
        <taxon>Entomophthoromycotina</taxon>
        <taxon>Entomophthoromycetes</taxon>
        <taxon>Entomophthorales</taxon>
        <taxon>Entomophthoraceae</taxon>
        <taxon>Entomophthora</taxon>
    </lineage>
</organism>
<dbReference type="Proteomes" id="UP001165960">
    <property type="component" value="Unassembled WGS sequence"/>
</dbReference>
<proteinExistence type="predicted"/>
<comment type="caution">
    <text evidence="1">The sequence shown here is derived from an EMBL/GenBank/DDBJ whole genome shotgun (WGS) entry which is preliminary data.</text>
</comment>
<name>A0ACC2SKY0_9FUNG</name>
<protein>
    <submittedName>
        <fullName evidence="1">Uncharacterized protein</fullName>
    </submittedName>
</protein>
<gene>
    <name evidence="1" type="ORF">DSO57_1004343</name>
</gene>
<keyword evidence="2" id="KW-1185">Reference proteome</keyword>
<evidence type="ECO:0000313" key="2">
    <source>
        <dbReference type="Proteomes" id="UP001165960"/>
    </source>
</evidence>
<evidence type="ECO:0000313" key="1">
    <source>
        <dbReference type="EMBL" id="KAJ9063054.1"/>
    </source>
</evidence>